<name>A0ABZ2M1I7_9BACT</name>
<evidence type="ECO:0000256" key="2">
    <source>
        <dbReference type="ARBA" id="ARBA00023002"/>
    </source>
</evidence>
<organism evidence="4 5">
    <name type="scientific">Pendulispora albinea</name>
    <dbReference type="NCBI Taxonomy" id="2741071"/>
    <lineage>
        <taxon>Bacteria</taxon>
        <taxon>Pseudomonadati</taxon>
        <taxon>Myxococcota</taxon>
        <taxon>Myxococcia</taxon>
        <taxon>Myxococcales</taxon>
        <taxon>Sorangiineae</taxon>
        <taxon>Pendulisporaceae</taxon>
        <taxon>Pendulispora</taxon>
    </lineage>
</organism>
<dbReference type="InterPro" id="IPR020843">
    <property type="entry name" value="ER"/>
</dbReference>
<evidence type="ECO:0000259" key="3">
    <source>
        <dbReference type="SMART" id="SM00829"/>
    </source>
</evidence>
<dbReference type="InterPro" id="IPR013154">
    <property type="entry name" value="ADH-like_N"/>
</dbReference>
<evidence type="ECO:0000256" key="1">
    <source>
        <dbReference type="ARBA" id="ARBA00022857"/>
    </source>
</evidence>
<dbReference type="RefSeq" id="WP_394826704.1">
    <property type="nucleotide sequence ID" value="NZ_CP089984.1"/>
</dbReference>
<dbReference type="InterPro" id="IPR014189">
    <property type="entry name" value="Quinone_OxRdtase_PIG3"/>
</dbReference>
<dbReference type="Pfam" id="PF00107">
    <property type="entry name" value="ADH_zinc_N"/>
    <property type="match status" value="1"/>
</dbReference>
<proteinExistence type="predicted"/>
<dbReference type="InterPro" id="IPR036291">
    <property type="entry name" value="NAD(P)-bd_dom_sf"/>
</dbReference>
<reference evidence="4 5" key="1">
    <citation type="submission" date="2021-12" db="EMBL/GenBank/DDBJ databases">
        <title>Discovery of the Pendulisporaceae a myxobacterial family with distinct sporulation behavior and unique specialized metabolism.</title>
        <authorList>
            <person name="Garcia R."/>
            <person name="Popoff A."/>
            <person name="Bader C.D."/>
            <person name="Loehr J."/>
            <person name="Walesch S."/>
            <person name="Walt C."/>
            <person name="Boldt J."/>
            <person name="Bunk B."/>
            <person name="Haeckl F.J.F.P.J."/>
            <person name="Gunesch A.P."/>
            <person name="Birkelbach J."/>
            <person name="Nuebel U."/>
            <person name="Pietschmann T."/>
            <person name="Bach T."/>
            <person name="Mueller R."/>
        </authorList>
    </citation>
    <scope>NUCLEOTIDE SEQUENCE [LARGE SCALE GENOMIC DNA]</scope>
    <source>
        <strain evidence="4 5">MSr11954</strain>
    </source>
</reference>
<dbReference type="Gene3D" id="3.40.50.720">
    <property type="entry name" value="NAD(P)-binding Rossmann-like Domain"/>
    <property type="match status" value="1"/>
</dbReference>
<dbReference type="InterPro" id="IPR011032">
    <property type="entry name" value="GroES-like_sf"/>
</dbReference>
<evidence type="ECO:0000313" key="4">
    <source>
        <dbReference type="EMBL" id="WXB17074.1"/>
    </source>
</evidence>
<dbReference type="Pfam" id="PF08240">
    <property type="entry name" value="ADH_N"/>
    <property type="match status" value="1"/>
</dbReference>
<keyword evidence="2" id="KW-0560">Oxidoreductase</keyword>
<dbReference type="Proteomes" id="UP001370348">
    <property type="component" value="Chromosome"/>
</dbReference>
<keyword evidence="5" id="KW-1185">Reference proteome</keyword>
<dbReference type="PANTHER" id="PTHR48106">
    <property type="entry name" value="QUINONE OXIDOREDUCTASE PIG3-RELATED"/>
    <property type="match status" value="1"/>
</dbReference>
<dbReference type="InterPro" id="IPR013149">
    <property type="entry name" value="ADH-like_C"/>
</dbReference>
<keyword evidence="1" id="KW-0521">NADP</keyword>
<dbReference type="SMART" id="SM00829">
    <property type="entry name" value="PKS_ER"/>
    <property type="match status" value="1"/>
</dbReference>
<dbReference type="EMBL" id="CP089984">
    <property type="protein sequence ID" value="WXB17074.1"/>
    <property type="molecule type" value="Genomic_DNA"/>
</dbReference>
<gene>
    <name evidence="4" type="ORF">LZC94_07310</name>
</gene>
<dbReference type="NCBIfam" id="TIGR02824">
    <property type="entry name" value="quinone_pig3"/>
    <property type="match status" value="1"/>
</dbReference>
<evidence type="ECO:0000313" key="5">
    <source>
        <dbReference type="Proteomes" id="UP001370348"/>
    </source>
</evidence>
<feature type="domain" description="Enoyl reductase (ER)" evidence="3">
    <location>
        <begin position="14"/>
        <end position="326"/>
    </location>
</feature>
<sequence length="353" mass="37492">MTRRMRAVVTEKPGGPSVLAIGEVPTPAPGPGQILVRVRAAALNHADIYQREGEFPPSPGESEILGVEIAGDVVALGPGAQTAIGTPVFGLVGGGAYADYCVIDERMSFEVPPGYSYAEAASLPEVYFTADTTMFRLGGLSSGQAVLVHGGASGLGTACIQMAKSAGARVVCTVGSNAKAARALALGADRVVNYREQDFVEEVRAFTGGEGVDLIEDIVGADYFTRNLSALKDGGRLLQVGVMSGTMCALDLDTIVLRRLQLIGSVMRPLGIEDKRRIAQRFRERWLPLLAARSLVPVIDSLFDVADVVQAHERLQRSDHFGKIILDLHRANDLAAAALHLEATNVHYTRTAS</sequence>
<dbReference type="SUPFAM" id="SSF51735">
    <property type="entry name" value="NAD(P)-binding Rossmann-fold domains"/>
    <property type="match status" value="1"/>
</dbReference>
<protein>
    <submittedName>
        <fullName evidence="4">NAD(P)H-quinone oxidoreductase</fullName>
    </submittedName>
</protein>
<dbReference type="PANTHER" id="PTHR48106:SF8">
    <property type="entry name" value="OS02G0805600 PROTEIN"/>
    <property type="match status" value="1"/>
</dbReference>
<dbReference type="CDD" id="cd05276">
    <property type="entry name" value="p53_inducible_oxidoreductase"/>
    <property type="match status" value="1"/>
</dbReference>
<accession>A0ABZ2M1I7</accession>
<dbReference type="SUPFAM" id="SSF50129">
    <property type="entry name" value="GroES-like"/>
    <property type="match status" value="1"/>
</dbReference>
<dbReference type="Gene3D" id="3.90.180.10">
    <property type="entry name" value="Medium-chain alcohol dehydrogenases, catalytic domain"/>
    <property type="match status" value="1"/>
</dbReference>